<gene>
    <name evidence="3" type="ORF">T310_8286</name>
</gene>
<feature type="compositionally biased region" description="Low complexity" evidence="1">
    <location>
        <begin position="390"/>
        <end position="416"/>
    </location>
</feature>
<evidence type="ECO:0000259" key="2">
    <source>
        <dbReference type="Pfam" id="PF25318"/>
    </source>
</evidence>
<reference evidence="3 4" key="1">
    <citation type="submission" date="2015-04" db="EMBL/GenBank/DDBJ databases">
        <authorList>
            <person name="Heijne W.H."/>
            <person name="Fedorova N.D."/>
            <person name="Nierman W.C."/>
            <person name="Vollebregt A.W."/>
            <person name="Zhao Z."/>
            <person name="Wu L."/>
            <person name="Kumar M."/>
            <person name="Stam H."/>
            <person name="van den Berg M.A."/>
            <person name="Pel H.J."/>
        </authorList>
    </citation>
    <scope>NUCLEOTIDE SEQUENCE [LARGE SCALE GENOMIC DNA]</scope>
    <source>
        <strain evidence="3 4">CBS 393.64</strain>
    </source>
</reference>
<dbReference type="EMBL" id="LASV01000558">
    <property type="protein sequence ID" value="KKA17776.1"/>
    <property type="molecule type" value="Genomic_DNA"/>
</dbReference>
<dbReference type="OrthoDB" id="4150221at2759"/>
<name>A0A0F4YIS7_RASE3</name>
<feature type="region of interest" description="Disordered" evidence="1">
    <location>
        <begin position="1"/>
        <end position="106"/>
    </location>
</feature>
<accession>A0A0F4YIS7</accession>
<dbReference type="RefSeq" id="XP_013324388.1">
    <property type="nucleotide sequence ID" value="XM_013468934.1"/>
</dbReference>
<keyword evidence="4" id="KW-1185">Reference proteome</keyword>
<protein>
    <recommendedName>
        <fullName evidence="2">GDS1 winged helix domain-containing protein</fullName>
    </recommendedName>
</protein>
<evidence type="ECO:0000313" key="4">
    <source>
        <dbReference type="Proteomes" id="UP000053958"/>
    </source>
</evidence>
<proteinExistence type="predicted"/>
<comment type="caution">
    <text evidence="3">The sequence shown here is derived from an EMBL/GenBank/DDBJ whole genome shotgun (WGS) entry which is preliminary data.</text>
</comment>
<feature type="compositionally biased region" description="Low complexity" evidence="1">
    <location>
        <begin position="20"/>
        <end position="37"/>
    </location>
</feature>
<feature type="domain" description="GDS1 winged helix" evidence="2">
    <location>
        <begin position="105"/>
        <end position="198"/>
    </location>
</feature>
<feature type="region of interest" description="Disordered" evidence="1">
    <location>
        <begin position="217"/>
        <end position="351"/>
    </location>
</feature>
<dbReference type="Proteomes" id="UP000053958">
    <property type="component" value="Unassembled WGS sequence"/>
</dbReference>
<evidence type="ECO:0000256" key="1">
    <source>
        <dbReference type="SAM" id="MobiDB-lite"/>
    </source>
</evidence>
<feature type="region of interest" description="Disordered" evidence="1">
    <location>
        <begin position="390"/>
        <end position="419"/>
    </location>
</feature>
<dbReference type="InterPro" id="IPR057511">
    <property type="entry name" value="WH_GDS1"/>
</dbReference>
<organism evidence="3 4">
    <name type="scientific">Rasamsonia emersonii (strain ATCC 16479 / CBS 393.64 / IMI 116815)</name>
    <dbReference type="NCBI Taxonomy" id="1408163"/>
    <lineage>
        <taxon>Eukaryota</taxon>
        <taxon>Fungi</taxon>
        <taxon>Dikarya</taxon>
        <taxon>Ascomycota</taxon>
        <taxon>Pezizomycotina</taxon>
        <taxon>Eurotiomycetes</taxon>
        <taxon>Eurotiomycetidae</taxon>
        <taxon>Eurotiales</taxon>
        <taxon>Trichocomaceae</taxon>
        <taxon>Rasamsonia</taxon>
    </lineage>
</organism>
<dbReference type="STRING" id="1408163.A0A0F4YIS7"/>
<evidence type="ECO:0000313" key="3">
    <source>
        <dbReference type="EMBL" id="KKA17776.1"/>
    </source>
</evidence>
<feature type="compositionally biased region" description="Basic and acidic residues" evidence="1">
    <location>
        <begin position="306"/>
        <end position="316"/>
    </location>
</feature>
<dbReference type="GeneID" id="25320546"/>
<feature type="compositionally biased region" description="Polar residues" evidence="1">
    <location>
        <begin position="56"/>
        <end position="65"/>
    </location>
</feature>
<feature type="compositionally biased region" description="Basic residues" evidence="1">
    <location>
        <begin position="277"/>
        <end position="286"/>
    </location>
</feature>
<dbReference type="AlphaFoldDB" id="A0A0F4YIS7"/>
<dbReference type="Pfam" id="PF25318">
    <property type="entry name" value="WHD_GDS1"/>
    <property type="match status" value="1"/>
</dbReference>
<sequence length="516" mass="54402">MPYNTRRKSLSLPSLGIHLPNASRSNRSPSASKASSATDEPFPPSKKVKRSHDPESQSPDTNTASLPAAAQGKGPADGNPSKGARGAYEHTPPPSPADGGIPKVDTEGINDDVVVAAIQQLEKTGNRPHLVRELAAVLTTVNETVANSANPAALLSSRLSAYMKRPWTALSPCPIAKELIPVHPRKVFYYLTTCPAQPLPENLDDSVIVDGKRMTPSLSSASVDQDEEDALARERARLSPSPEVDLSSPEFEEDQADMNGQAPGDPGAPGGGFSDPRHHRLVHNHRAASPPLEGDEREFTQTASSVRERASEEKASRQGTASVASFDGGNESKGPTEGFPGSPMDEDPLSSMAENQLHGDQYGDYFSHGGSHDREQDLDEAAAAALFGTSPSPSLSSVSSSLSSGTSATSAAGSTAEGCDEATNGLHSLKQSIADSVRGATPASVVDDLPAAAAPVSALKRTIDMVETGFSSKVDMPQKQLRATTFDFDMIVDSWSDLRSPETVEVDELDEMFGDI</sequence>